<dbReference type="EMBL" id="CAJNNW010035502">
    <property type="protein sequence ID" value="CAE8728124.1"/>
    <property type="molecule type" value="Genomic_DNA"/>
</dbReference>
<organism evidence="2 3">
    <name type="scientific">Polarella glacialis</name>
    <name type="common">Dinoflagellate</name>
    <dbReference type="NCBI Taxonomy" id="89957"/>
    <lineage>
        <taxon>Eukaryota</taxon>
        <taxon>Sar</taxon>
        <taxon>Alveolata</taxon>
        <taxon>Dinophyceae</taxon>
        <taxon>Suessiales</taxon>
        <taxon>Suessiaceae</taxon>
        <taxon>Polarella</taxon>
    </lineage>
</organism>
<evidence type="ECO:0000313" key="2">
    <source>
        <dbReference type="EMBL" id="CAE8728124.1"/>
    </source>
</evidence>
<comment type="caution">
    <text evidence="2">The sequence shown here is derived from an EMBL/GenBank/DDBJ whole genome shotgun (WGS) entry which is preliminary data.</text>
</comment>
<proteinExistence type="predicted"/>
<reference evidence="2" key="1">
    <citation type="submission" date="2021-02" db="EMBL/GenBank/DDBJ databases">
        <authorList>
            <person name="Dougan E. K."/>
            <person name="Rhodes N."/>
            <person name="Thang M."/>
            <person name="Chan C."/>
        </authorList>
    </citation>
    <scope>NUCLEOTIDE SEQUENCE</scope>
</reference>
<evidence type="ECO:0000256" key="1">
    <source>
        <dbReference type="SAM" id="MobiDB-lite"/>
    </source>
</evidence>
<accession>A0A813LGX0</accession>
<gene>
    <name evidence="2" type="ORF">PGLA2088_LOCUS45027</name>
</gene>
<evidence type="ECO:0000313" key="3">
    <source>
        <dbReference type="Proteomes" id="UP000626109"/>
    </source>
</evidence>
<dbReference type="AlphaFoldDB" id="A0A813LGX0"/>
<feature type="compositionally biased region" description="Low complexity" evidence="1">
    <location>
        <begin position="60"/>
        <end position="105"/>
    </location>
</feature>
<dbReference type="Proteomes" id="UP000626109">
    <property type="component" value="Unassembled WGS sequence"/>
</dbReference>
<name>A0A813LGX0_POLGL</name>
<protein>
    <submittedName>
        <fullName evidence="2">Uncharacterized protein</fullName>
    </submittedName>
</protein>
<sequence>MQTSRANPTQCKQKATLFSTKAVGEICCFNGWSNWFCKPVYVLVVLLFREFKININNNEQRQQQQKQQQRQQQQQTPQKQQKQQQQQQQQQQNKTNNNNSRTKPNTPKHDHLALFLVET</sequence>
<feature type="region of interest" description="Disordered" evidence="1">
    <location>
        <begin position="59"/>
        <end position="119"/>
    </location>
</feature>